<keyword evidence="2" id="KW-0645">Protease</keyword>
<name>A0A7J5YXK3_DISMA</name>
<feature type="domain" description="Cytosolic carboxypeptidase N-terminal" evidence="5">
    <location>
        <begin position="680"/>
        <end position="809"/>
    </location>
</feature>
<feature type="chain" id="PRO_5029443280" description="Cytosolic carboxypeptidase N-terminal domain-containing protein" evidence="4">
    <location>
        <begin position="23"/>
        <end position="840"/>
    </location>
</feature>
<gene>
    <name evidence="6" type="ORF">F7725_022211</name>
</gene>
<feature type="compositionally biased region" description="Acidic residues" evidence="3">
    <location>
        <begin position="563"/>
        <end position="572"/>
    </location>
</feature>
<dbReference type="InterPro" id="IPR011989">
    <property type="entry name" value="ARM-like"/>
</dbReference>
<dbReference type="Pfam" id="PF25571">
    <property type="entry name" value="TPR_CCP1_N"/>
    <property type="match status" value="1"/>
</dbReference>
<feature type="signal peptide" evidence="4">
    <location>
        <begin position="1"/>
        <end position="22"/>
    </location>
</feature>
<comment type="caution">
    <text evidence="6">The sequence shown here is derived from an EMBL/GenBank/DDBJ whole genome shotgun (WGS) entry which is preliminary data.</text>
</comment>
<keyword evidence="2" id="KW-0378">Hydrolase</keyword>
<evidence type="ECO:0000256" key="4">
    <source>
        <dbReference type="SAM" id="SignalP"/>
    </source>
</evidence>
<dbReference type="PANTHER" id="PTHR12756">
    <property type="entry name" value="CYTOSOLIC CARBOXYPEPTIDASE"/>
    <property type="match status" value="1"/>
</dbReference>
<dbReference type="Pfam" id="PF18027">
    <property type="entry name" value="Pepdidase_M14_N"/>
    <property type="match status" value="1"/>
</dbReference>
<keyword evidence="7" id="KW-1185">Reference proteome</keyword>
<proteinExistence type="predicted"/>
<feature type="region of interest" description="Disordered" evidence="3">
    <location>
        <begin position="409"/>
        <end position="527"/>
    </location>
</feature>
<keyword evidence="4" id="KW-0732">Signal</keyword>
<dbReference type="Gene3D" id="2.60.40.3120">
    <property type="match status" value="1"/>
</dbReference>
<feature type="compositionally biased region" description="Polar residues" evidence="3">
    <location>
        <begin position="541"/>
        <end position="550"/>
    </location>
</feature>
<feature type="compositionally biased region" description="Acidic residues" evidence="3">
    <location>
        <begin position="437"/>
        <end position="449"/>
    </location>
</feature>
<evidence type="ECO:0000313" key="7">
    <source>
        <dbReference type="Proteomes" id="UP000518266"/>
    </source>
</evidence>
<dbReference type="InterPro" id="IPR016024">
    <property type="entry name" value="ARM-type_fold"/>
</dbReference>
<evidence type="ECO:0000256" key="2">
    <source>
        <dbReference type="ARBA" id="ARBA00022645"/>
    </source>
</evidence>
<feature type="region of interest" description="Disordered" evidence="3">
    <location>
        <begin position="541"/>
        <end position="576"/>
    </location>
</feature>
<evidence type="ECO:0000256" key="3">
    <source>
        <dbReference type="SAM" id="MobiDB-lite"/>
    </source>
</evidence>
<dbReference type="InterPro" id="IPR050821">
    <property type="entry name" value="Cytosolic_carboxypeptidase"/>
</dbReference>
<dbReference type="GO" id="GO:0004180">
    <property type="term" value="F:carboxypeptidase activity"/>
    <property type="evidence" value="ECO:0007669"/>
    <property type="project" value="UniProtKB-KW"/>
</dbReference>
<dbReference type="Proteomes" id="UP000518266">
    <property type="component" value="Unassembled WGS sequence"/>
</dbReference>
<reference evidence="6 7" key="1">
    <citation type="submission" date="2020-03" db="EMBL/GenBank/DDBJ databases">
        <title>Dissostichus mawsoni Genome sequencing and assembly.</title>
        <authorList>
            <person name="Park H."/>
        </authorList>
    </citation>
    <scope>NUCLEOTIDE SEQUENCE [LARGE SCALE GENOMIC DNA]</scope>
    <source>
        <strain evidence="6">DM0001</strain>
        <tissue evidence="6">Muscle</tissue>
    </source>
</reference>
<protein>
    <recommendedName>
        <fullName evidence="5">Cytosolic carboxypeptidase N-terminal domain-containing protein</fullName>
    </recommendedName>
</protein>
<dbReference type="PANTHER" id="PTHR12756:SF5">
    <property type="entry name" value="CYTOSOLIC CARBOXYPEPTIDASE 4"/>
    <property type="match status" value="1"/>
</dbReference>
<accession>A0A7J5YXK3</accession>
<dbReference type="Gene3D" id="1.25.10.10">
    <property type="entry name" value="Leucine-rich Repeat Variant"/>
    <property type="match status" value="1"/>
</dbReference>
<feature type="compositionally biased region" description="Low complexity" evidence="3">
    <location>
        <begin position="506"/>
        <end position="519"/>
    </location>
</feature>
<sequence length="840" mass="95554">MEMESTEVVLFVLMLYSFVTELLQPEPEPTRPSTQIRSRHPSNAIIAKLVQNQRRLKSLKKRFGRRKARSMAMFHRRMADDDERFHGLRTAMICEYYGTRRVPRSLWVNNRTSAWWEKVVPTYTDRLLLSLLELYCYEIKKQEETAIMFGYGRKNFTWNGTLKELEGSYPERGRAAMTAPLSSSSGWRSSSPPCRDVESTLNILNVLDELLSAGTDRRIHYMISKGGSEALLSALVTTARSFNRRIGMKADEAGAVLLTLNLLRKNVQHANRAAACLWVIQVFCSSVSTANLIGENQGLDVIYRLIPHYATKNQHTIKAAIDAFAALLCTKANVCWVVSKGYIFGLLQLYEDWHSNGAQHDAIPIRHSLLRCLHKTCLLSKGLESLVEPSLQLMRKCLPTTPLPLTSDQSAYTFPLPGRAHTVPDIEPEADMRSEASDDDDDDDDDLETDLNKLRFRPDPDRPKELLPHSEPEEGSTASSSSSDDEAVLLNTSSFGSSRRDRRRSSASWDWSTSSSGSHSETEPDTAAASHLEVCDFHSDSSILSTSPSFRTMGKSPSRSERDELDDEEDAEESHHGTMIETLLERHGVCIPHHEPRLYRAAAAKTKSIPGFSILAFPDFWGHLPPPGHEPMAPRKPNVQRQKVFEDVQRFLNPDDIIDQVVFDLEDSSLQCPSDSLRFYSKFECGNLRKAVQVRRYEYDLILNADANCNQHMQWFYFEVSNMVPGTPYRFNVINCEKSNSQFNYGMQPVLYSVREALEGRPHWVRSGTEICYYRNHYCPARGRRRTTFYTLTFTITFKHSEDVCYLAYHYPYTYSALKANLKLLQRSVDPTKVIAPASC</sequence>
<dbReference type="OrthoDB" id="10253041at2759"/>
<feature type="compositionally biased region" description="Basic and acidic residues" evidence="3">
    <location>
        <begin position="450"/>
        <end position="472"/>
    </location>
</feature>
<dbReference type="EMBL" id="JAAKFY010000007">
    <property type="protein sequence ID" value="KAF3854156.1"/>
    <property type="molecule type" value="Genomic_DNA"/>
</dbReference>
<dbReference type="InterPro" id="IPR040626">
    <property type="entry name" value="Pepdidase_M14_N"/>
</dbReference>
<dbReference type="AlphaFoldDB" id="A0A7J5YXK3"/>
<dbReference type="SUPFAM" id="SSF48371">
    <property type="entry name" value="ARM repeat"/>
    <property type="match status" value="1"/>
</dbReference>
<organism evidence="6 7">
    <name type="scientific">Dissostichus mawsoni</name>
    <name type="common">Antarctic cod</name>
    <dbReference type="NCBI Taxonomy" id="36200"/>
    <lineage>
        <taxon>Eukaryota</taxon>
        <taxon>Metazoa</taxon>
        <taxon>Chordata</taxon>
        <taxon>Craniata</taxon>
        <taxon>Vertebrata</taxon>
        <taxon>Euteleostomi</taxon>
        <taxon>Actinopterygii</taxon>
        <taxon>Neopterygii</taxon>
        <taxon>Teleostei</taxon>
        <taxon>Neoteleostei</taxon>
        <taxon>Acanthomorphata</taxon>
        <taxon>Eupercaria</taxon>
        <taxon>Perciformes</taxon>
        <taxon>Notothenioidei</taxon>
        <taxon>Nototheniidae</taxon>
        <taxon>Dissostichus</taxon>
    </lineage>
</organism>
<evidence type="ECO:0000313" key="6">
    <source>
        <dbReference type="EMBL" id="KAF3854156.1"/>
    </source>
</evidence>
<keyword evidence="2" id="KW-0121">Carboxypeptidase</keyword>
<evidence type="ECO:0000259" key="5">
    <source>
        <dbReference type="Pfam" id="PF18027"/>
    </source>
</evidence>
<comment type="cofactor">
    <cofactor evidence="1">
        <name>Zn(2+)</name>
        <dbReference type="ChEBI" id="CHEBI:29105"/>
    </cofactor>
</comment>
<evidence type="ECO:0000256" key="1">
    <source>
        <dbReference type="ARBA" id="ARBA00001947"/>
    </source>
</evidence>